<accession>A0A7W7ZTS3</accession>
<proteinExistence type="predicted"/>
<evidence type="ECO:0000313" key="2">
    <source>
        <dbReference type="EMBL" id="MBB5066009.1"/>
    </source>
</evidence>
<dbReference type="AlphaFoldDB" id="A0A7W7ZTS3"/>
<gene>
    <name evidence="2" type="ORF">HDF15_004379</name>
</gene>
<protein>
    <recommendedName>
        <fullName evidence="4">Lipocalin-like domain-containing protein</fullName>
    </recommendedName>
</protein>
<evidence type="ECO:0000313" key="3">
    <source>
        <dbReference type="Proteomes" id="UP000584867"/>
    </source>
</evidence>
<evidence type="ECO:0008006" key="4">
    <source>
        <dbReference type="Google" id="ProtNLM"/>
    </source>
</evidence>
<feature type="chain" id="PRO_5030988034" description="Lipocalin-like domain-containing protein" evidence="1">
    <location>
        <begin position="27"/>
        <end position="159"/>
    </location>
</feature>
<name>A0A7W7ZTS3_9BACT</name>
<sequence length="159" mass="17931">MLALRKLFPVQAIFFLISLCVLPAYAQAHSDFSGLWKQDNAHSIPARSGDTTLRIEHHDPELTVETTTLRTLLPKQHALQHYTTDGKESVTTGADGDSFHTQIAWRDQALVFTIVEHEDGRIIDTTEIWSLADNGNTLKRIRQSSKSKGEQTILYTHVH</sequence>
<comment type="caution">
    <text evidence="2">The sequence shown here is derived from an EMBL/GenBank/DDBJ whole genome shotgun (WGS) entry which is preliminary data.</text>
</comment>
<organism evidence="2 3">
    <name type="scientific">Granulicella mallensis</name>
    <dbReference type="NCBI Taxonomy" id="940614"/>
    <lineage>
        <taxon>Bacteria</taxon>
        <taxon>Pseudomonadati</taxon>
        <taxon>Acidobacteriota</taxon>
        <taxon>Terriglobia</taxon>
        <taxon>Terriglobales</taxon>
        <taxon>Acidobacteriaceae</taxon>
        <taxon>Granulicella</taxon>
    </lineage>
</organism>
<dbReference type="EMBL" id="JACHIO010000022">
    <property type="protein sequence ID" value="MBB5066009.1"/>
    <property type="molecule type" value="Genomic_DNA"/>
</dbReference>
<keyword evidence="1" id="KW-0732">Signal</keyword>
<dbReference type="Proteomes" id="UP000584867">
    <property type="component" value="Unassembled WGS sequence"/>
</dbReference>
<dbReference type="RefSeq" id="WP_184259193.1">
    <property type="nucleotide sequence ID" value="NZ_JACHIO010000022.1"/>
</dbReference>
<evidence type="ECO:0000256" key="1">
    <source>
        <dbReference type="SAM" id="SignalP"/>
    </source>
</evidence>
<feature type="signal peptide" evidence="1">
    <location>
        <begin position="1"/>
        <end position="26"/>
    </location>
</feature>
<reference evidence="2 3" key="1">
    <citation type="submission" date="2020-08" db="EMBL/GenBank/DDBJ databases">
        <title>Genomic Encyclopedia of Type Strains, Phase IV (KMG-V): Genome sequencing to study the core and pangenomes of soil and plant-associated prokaryotes.</title>
        <authorList>
            <person name="Whitman W."/>
        </authorList>
    </citation>
    <scope>NUCLEOTIDE SEQUENCE [LARGE SCALE GENOMIC DNA]</scope>
    <source>
        <strain evidence="2 3">X5P3</strain>
    </source>
</reference>